<dbReference type="AlphaFoldDB" id="A0A158J2F2"/>
<accession>A0A158J2F2</accession>
<protein>
    <submittedName>
        <fullName evidence="4">Methionine gamma-lyase</fullName>
    </submittedName>
</protein>
<dbReference type="Proteomes" id="UP000054770">
    <property type="component" value="Unassembled WGS sequence"/>
</dbReference>
<dbReference type="RefSeq" id="WP_235028371.1">
    <property type="nucleotide sequence ID" value="NZ_FCON02000033.1"/>
</dbReference>
<sequence length="90" mass="9628">MGYGAFMALAVEGEPEIQNRFVASLRLITSAVSLGHDESLILHVGKAGHGGSECYPDVFRKCGHLRLSICLEEPADPIADIKAALDETFA</sequence>
<organism evidence="4 5">
    <name type="scientific">Caballeronia choica</name>
    <dbReference type="NCBI Taxonomy" id="326476"/>
    <lineage>
        <taxon>Bacteria</taxon>
        <taxon>Pseudomonadati</taxon>
        <taxon>Pseudomonadota</taxon>
        <taxon>Betaproteobacteria</taxon>
        <taxon>Burkholderiales</taxon>
        <taxon>Burkholderiaceae</taxon>
        <taxon>Caballeronia</taxon>
    </lineage>
</organism>
<dbReference type="Pfam" id="PF01053">
    <property type="entry name" value="Cys_Met_Meta_PP"/>
    <property type="match status" value="1"/>
</dbReference>
<dbReference type="InterPro" id="IPR015422">
    <property type="entry name" value="PyrdxlP-dep_Trfase_small"/>
</dbReference>
<evidence type="ECO:0000256" key="3">
    <source>
        <dbReference type="RuleBase" id="RU362118"/>
    </source>
</evidence>
<dbReference type="GO" id="GO:0016829">
    <property type="term" value="F:lyase activity"/>
    <property type="evidence" value="ECO:0007669"/>
    <property type="project" value="UniProtKB-KW"/>
</dbReference>
<dbReference type="GO" id="GO:0019346">
    <property type="term" value="P:transsulfuration"/>
    <property type="evidence" value="ECO:0007669"/>
    <property type="project" value="InterPro"/>
</dbReference>
<reference evidence="4" key="1">
    <citation type="submission" date="2016-01" db="EMBL/GenBank/DDBJ databases">
        <authorList>
            <person name="Peeters C."/>
        </authorList>
    </citation>
    <scope>NUCLEOTIDE SEQUENCE [LARGE SCALE GENOMIC DNA]</scope>
    <source>
        <strain evidence="4">LMG 22940</strain>
    </source>
</reference>
<gene>
    <name evidence="4" type="ORF">AWB68_03356</name>
</gene>
<name>A0A158J2F2_9BURK</name>
<dbReference type="GO" id="GO:0030170">
    <property type="term" value="F:pyridoxal phosphate binding"/>
    <property type="evidence" value="ECO:0007669"/>
    <property type="project" value="InterPro"/>
</dbReference>
<keyword evidence="2 3" id="KW-0663">Pyridoxal phosphate</keyword>
<dbReference type="SUPFAM" id="SSF53383">
    <property type="entry name" value="PLP-dependent transferases"/>
    <property type="match status" value="1"/>
</dbReference>
<comment type="caution">
    <text evidence="4">The sequence shown here is derived from an EMBL/GenBank/DDBJ whole genome shotgun (WGS) entry which is preliminary data.</text>
</comment>
<dbReference type="EMBL" id="FCON02000033">
    <property type="protein sequence ID" value="SAL63027.1"/>
    <property type="molecule type" value="Genomic_DNA"/>
</dbReference>
<comment type="similarity">
    <text evidence="3">Belongs to the trans-sulfuration enzymes family.</text>
</comment>
<dbReference type="InterPro" id="IPR015424">
    <property type="entry name" value="PyrdxlP-dep_Trfase"/>
</dbReference>
<proteinExistence type="inferred from homology"/>
<comment type="cofactor">
    <cofactor evidence="1 3">
        <name>pyridoxal 5'-phosphate</name>
        <dbReference type="ChEBI" id="CHEBI:597326"/>
    </cofactor>
</comment>
<evidence type="ECO:0000256" key="2">
    <source>
        <dbReference type="ARBA" id="ARBA00022898"/>
    </source>
</evidence>
<evidence type="ECO:0000313" key="5">
    <source>
        <dbReference type="Proteomes" id="UP000054770"/>
    </source>
</evidence>
<evidence type="ECO:0000256" key="1">
    <source>
        <dbReference type="ARBA" id="ARBA00001933"/>
    </source>
</evidence>
<keyword evidence="5" id="KW-1185">Reference proteome</keyword>
<dbReference type="Gene3D" id="3.90.1150.10">
    <property type="entry name" value="Aspartate Aminotransferase, domain 1"/>
    <property type="match status" value="1"/>
</dbReference>
<dbReference type="InterPro" id="IPR000277">
    <property type="entry name" value="Cys/Met-Metab_PyrdxlP-dep_enz"/>
</dbReference>
<evidence type="ECO:0000313" key="4">
    <source>
        <dbReference type="EMBL" id="SAL63027.1"/>
    </source>
</evidence>